<dbReference type="CDD" id="cd07033">
    <property type="entry name" value="TPP_PYR_DXS_TK_like"/>
    <property type="match status" value="1"/>
</dbReference>
<comment type="cofactor">
    <cofactor evidence="1">
        <name>thiamine diphosphate</name>
        <dbReference type="ChEBI" id="CHEBI:58937"/>
    </cofactor>
</comment>
<reference evidence="6" key="1">
    <citation type="submission" date="2015-05" db="EMBL/GenBank/DDBJ databases">
        <authorList>
            <consortium name="Pathogen Informatics"/>
        </authorList>
    </citation>
    <scope>NUCLEOTIDE SEQUENCE [LARGE SCALE GENOMIC DNA]</scope>
    <source>
        <strain evidence="6">M72</strain>
    </source>
</reference>
<dbReference type="Pfam" id="PF02780">
    <property type="entry name" value="Transketolase_C"/>
    <property type="match status" value="1"/>
</dbReference>
<dbReference type="InterPro" id="IPR033248">
    <property type="entry name" value="Transketolase_C"/>
</dbReference>
<sequence>MEIKKSEIKRWATMGSRAAFGMGILKLYEEEPDFFVMSADLGSSSGLARFYTKYPEAFVNVGIAEQNLIGVASGLAKDGTPVFATSFAPFISMRASEQIRMNMGYMHLNVKAVGIGSGLAMNTLGSSHFGLEDIAVMRTIPGMTILCPSDGLQIVKCIEAARRYNGPVYIRLSGGSDIIYGEDFHYEIGKSIILQQGEKVALAATGSIVSQTLQAAEILKDHGIDCTVMDMHTVKPLDTERLDALKEYELVVTVEEHTVIGGLGSAVAEYYACSAQRPRQLIIGIEDFYPHPGSYGYLLEECGLTPGKIAERVMNVYAER</sequence>
<dbReference type="InterPro" id="IPR005475">
    <property type="entry name" value="Transketolase-like_Pyr-bd"/>
</dbReference>
<evidence type="ECO:0000313" key="6">
    <source>
        <dbReference type="Proteomes" id="UP000049979"/>
    </source>
</evidence>
<dbReference type="PANTHER" id="PTHR43825:SF1">
    <property type="entry name" value="TRANSKETOLASE-LIKE PYRIMIDINE-BINDING DOMAIN-CONTAINING PROTEIN"/>
    <property type="match status" value="1"/>
</dbReference>
<proteinExistence type="inferred from homology"/>
<evidence type="ECO:0000259" key="4">
    <source>
        <dbReference type="SMART" id="SM00861"/>
    </source>
</evidence>
<dbReference type="Gene3D" id="3.40.50.970">
    <property type="match status" value="1"/>
</dbReference>
<keyword evidence="3" id="KW-0786">Thiamine pyrophosphate</keyword>
<dbReference type="FunFam" id="3.40.50.970:FF:000129">
    <property type="entry name" value="Transketolase"/>
    <property type="match status" value="1"/>
</dbReference>
<name>A0A0M6WLJ8_9FIRM</name>
<comment type="similarity">
    <text evidence="2">Belongs to the transketolase family.</text>
</comment>
<evidence type="ECO:0000313" key="5">
    <source>
        <dbReference type="EMBL" id="CRL36804.1"/>
    </source>
</evidence>
<feature type="domain" description="Transketolase-like pyrimidine-binding" evidence="4">
    <location>
        <begin position="14"/>
        <end position="179"/>
    </location>
</feature>
<dbReference type="OrthoDB" id="8732661at2"/>
<dbReference type="Gene3D" id="3.40.50.920">
    <property type="match status" value="1"/>
</dbReference>
<dbReference type="InterPro" id="IPR051157">
    <property type="entry name" value="PDH/Transketolase"/>
</dbReference>
<evidence type="ECO:0000256" key="3">
    <source>
        <dbReference type="ARBA" id="ARBA00023052"/>
    </source>
</evidence>
<protein>
    <recommendedName>
        <fullName evidence="4">Transketolase-like pyrimidine-binding domain-containing protein</fullName>
    </recommendedName>
</protein>
<evidence type="ECO:0000256" key="1">
    <source>
        <dbReference type="ARBA" id="ARBA00001964"/>
    </source>
</evidence>
<dbReference type="SUPFAM" id="SSF52922">
    <property type="entry name" value="TK C-terminal domain-like"/>
    <property type="match status" value="1"/>
</dbReference>
<accession>A0A0M6WLJ8</accession>
<dbReference type="AlphaFoldDB" id="A0A0M6WLJ8"/>
<dbReference type="SMART" id="SM00861">
    <property type="entry name" value="Transket_pyr"/>
    <property type="match status" value="1"/>
</dbReference>
<dbReference type="InterPro" id="IPR009014">
    <property type="entry name" value="Transketo_C/PFOR_II"/>
</dbReference>
<dbReference type="RefSeq" id="WP_055067593.1">
    <property type="nucleotide sequence ID" value="NZ_CP173697.1"/>
</dbReference>
<gene>
    <name evidence="5" type="ORF">M72_27131</name>
</gene>
<dbReference type="PANTHER" id="PTHR43825">
    <property type="entry name" value="PYRUVATE DEHYDROGENASE E1 COMPONENT"/>
    <property type="match status" value="1"/>
</dbReference>
<dbReference type="Proteomes" id="UP000049979">
    <property type="component" value="Unassembled WGS sequence"/>
</dbReference>
<dbReference type="EMBL" id="CVRR01000014">
    <property type="protein sequence ID" value="CRL36804.1"/>
    <property type="molecule type" value="Genomic_DNA"/>
</dbReference>
<organism evidence="5 6">
    <name type="scientific">Roseburia faecis</name>
    <dbReference type="NCBI Taxonomy" id="301302"/>
    <lineage>
        <taxon>Bacteria</taxon>
        <taxon>Bacillati</taxon>
        <taxon>Bacillota</taxon>
        <taxon>Clostridia</taxon>
        <taxon>Lachnospirales</taxon>
        <taxon>Lachnospiraceae</taxon>
        <taxon>Roseburia</taxon>
    </lineage>
</organism>
<dbReference type="SUPFAM" id="SSF52518">
    <property type="entry name" value="Thiamin diphosphate-binding fold (THDP-binding)"/>
    <property type="match status" value="1"/>
</dbReference>
<dbReference type="Pfam" id="PF02779">
    <property type="entry name" value="Transket_pyr"/>
    <property type="match status" value="1"/>
</dbReference>
<dbReference type="InterPro" id="IPR029061">
    <property type="entry name" value="THDP-binding"/>
</dbReference>
<keyword evidence="6" id="KW-1185">Reference proteome</keyword>
<evidence type="ECO:0000256" key="2">
    <source>
        <dbReference type="ARBA" id="ARBA00007131"/>
    </source>
</evidence>